<organism evidence="2 3">
    <name type="scientific">Candidatus Roizmanbacteria bacterium GW2011_GWA2_37_7</name>
    <dbReference type="NCBI Taxonomy" id="1618481"/>
    <lineage>
        <taxon>Bacteria</taxon>
        <taxon>Candidatus Roizmaniibacteriota</taxon>
    </lineage>
</organism>
<dbReference type="Gene3D" id="3.40.50.80">
    <property type="entry name" value="Nucleotide-binding domain of ferredoxin-NADP reductase (FNR) module"/>
    <property type="match status" value="1"/>
</dbReference>
<dbReference type="InterPro" id="IPR019480">
    <property type="entry name" value="Dihydroorotate_DH_Fe-S-bd"/>
</dbReference>
<gene>
    <name evidence="2" type="ORF">US54_C0074G0009</name>
</gene>
<dbReference type="InterPro" id="IPR039261">
    <property type="entry name" value="FNR_nucleotide-bd"/>
</dbReference>
<dbReference type="EMBL" id="LBTJ01000074">
    <property type="protein sequence ID" value="KKQ36283.1"/>
    <property type="molecule type" value="Genomic_DNA"/>
</dbReference>
<dbReference type="Proteomes" id="UP000034471">
    <property type="component" value="Unassembled WGS sequence"/>
</dbReference>
<dbReference type="Pfam" id="PF10418">
    <property type="entry name" value="DHODB_Fe-S_bind"/>
    <property type="match status" value="1"/>
</dbReference>
<evidence type="ECO:0000313" key="3">
    <source>
        <dbReference type="Proteomes" id="UP000034471"/>
    </source>
</evidence>
<reference evidence="2 3" key="1">
    <citation type="journal article" date="2015" name="Nature">
        <title>rRNA introns, odd ribosomes, and small enigmatic genomes across a large radiation of phyla.</title>
        <authorList>
            <person name="Brown C.T."/>
            <person name="Hug L.A."/>
            <person name="Thomas B.C."/>
            <person name="Sharon I."/>
            <person name="Castelle C.J."/>
            <person name="Singh A."/>
            <person name="Wilkins M.J."/>
            <person name="Williams K.H."/>
            <person name="Banfield J.F."/>
        </authorList>
    </citation>
    <scope>NUCLEOTIDE SEQUENCE [LARGE SCALE GENOMIC DNA]</scope>
</reference>
<dbReference type="InterPro" id="IPR050353">
    <property type="entry name" value="PyrK_electron_transfer"/>
</dbReference>
<dbReference type="AlphaFoldDB" id="A0A0G0GZ97"/>
<dbReference type="PANTHER" id="PTHR43513:SF3">
    <property type="entry name" value="DIHYDROOROTATE DEHYDROGENASE B (NAD(+)), ELECTRON TRANSFER SUBUNIT-RELATED"/>
    <property type="match status" value="1"/>
</dbReference>
<dbReference type="PANTHER" id="PTHR43513">
    <property type="entry name" value="DIHYDROOROTATE DEHYDROGENASE B (NAD(+)), ELECTRON TRANSFER SUBUNIT"/>
    <property type="match status" value="1"/>
</dbReference>
<evidence type="ECO:0000259" key="1">
    <source>
        <dbReference type="Pfam" id="PF10418"/>
    </source>
</evidence>
<proteinExistence type="predicted"/>
<dbReference type="Gene3D" id="2.10.240.10">
    <property type="entry name" value="Dihydroorotate dehydrogenase, electron transfer subunit"/>
    <property type="match status" value="1"/>
</dbReference>
<feature type="domain" description="Dihydroorotate dehydrogenase electron transfer subunit iron-sulphur cluster binding" evidence="1">
    <location>
        <begin position="82"/>
        <end position="116"/>
    </location>
</feature>
<sequence>MKELGVQMHLSTDDGSEGYKGFNVDLFKQYVEANYQTENKDSTFHISHSIFSKVYTVGPEIMEFKIAQICWEHEIPFEVSLERYMKCGFGICGQCCVDSTGWRMCVEGPVIDGEKLKQITEFGKYHRTASGKVEKYPWAK</sequence>
<evidence type="ECO:0000313" key="2">
    <source>
        <dbReference type="EMBL" id="KKQ36283.1"/>
    </source>
</evidence>
<dbReference type="STRING" id="1618481.US54_C0074G0009"/>
<protein>
    <submittedName>
        <fullName evidence="2">2-polyprenylphenol hydroxylase-like protein oxidoreductase</fullName>
    </submittedName>
</protein>
<dbReference type="InterPro" id="IPR037117">
    <property type="entry name" value="Dihydroorotate_DH_ele_sf"/>
</dbReference>
<name>A0A0G0GZ97_9BACT</name>
<comment type="caution">
    <text evidence="2">The sequence shown here is derived from an EMBL/GenBank/DDBJ whole genome shotgun (WGS) entry which is preliminary data.</text>
</comment>
<accession>A0A0G0GZ97</accession>
<dbReference type="SUPFAM" id="SSF52343">
    <property type="entry name" value="Ferredoxin reductase-like, C-terminal NADP-linked domain"/>
    <property type="match status" value="1"/>
</dbReference>